<protein>
    <submittedName>
        <fullName evidence="3">Glycosyltransferase</fullName>
    </submittedName>
</protein>
<keyword evidence="1" id="KW-0812">Transmembrane</keyword>
<evidence type="ECO:0000259" key="2">
    <source>
        <dbReference type="Pfam" id="PF00535"/>
    </source>
</evidence>
<sequence length="367" mass="41916">MLAAIIICLLVFFLWTIINSMFLPSLPKEAKLNAYPLISVLVPMRNEMRNAQAFIHNIQQLTYPNMEVIVLDDQSTDLTKSILHKAIGLDRRFRMISGKPLPVGWVGKVHACDQLQKLANGDYLLFIDADVRLQPQTIEKSLMLLQTKRAKLLSGFPSFEVPTLLSKLLVPMQHFVVMLHLPIALANWTITPATTAVNGAFMFFEHAAYRKMGTHRAVHSSLVEDVHIARKMKEQGYRVLLANITKNVSCRMYATNGETWEGFLKNIFVGVGRSIPIVIFLTIFYSVFYILPMFLLVYGVVTFQPLYVLPYVILTLQKAFVDWKSNQQLYISCLMPLSATALVAVLWGSTWKAWRKQPYNWKGRNYL</sequence>
<dbReference type="RefSeq" id="WP_134207952.1">
    <property type="nucleotide sequence ID" value="NZ_CP038015.1"/>
</dbReference>
<dbReference type="Proteomes" id="UP000294292">
    <property type="component" value="Chromosome"/>
</dbReference>
<dbReference type="GO" id="GO:0016740">
    <property type="term" value="F:transferase activity"/>
    <property type="evidence" value="ECO:0007669"/>
    <property type="project" value="UniProtKB-KW"/>
</dbReference>
<proteinExistence type="predicted"/>
<feature type="transmembrane region" description="Helical" evidence="1">
    <location>
        <begin position="267"/>
        <end position="288"/>
    </location>
</feature>
<dbReference type="EMBL" id="CP038015">
    <property type="protein sequence ID" value="QBP39679.1"/>
    <property type="molecule type" value="Genomic_DNA"/>
</dbReference>
<dbReference type="Pfam" id="PF00535">
    <property type="entry name" value="Glycos_transf_2"/>
    <property type="match status" value="1"/>
</dbReference>
<evidence type="ECO:0000256" key="1">
    <source>
        <dbReference type="SAM" id="Phobius"/>
    </source>
</evidence>
<keyword evidence="4" id="KW-1185">Reference proteome</keyword>
<dbReference type="AlphaFoldDB" id="A0A4P6ZUN8"/>
<feature type="transmembrane region" description="Helical" evidence="1">
    <location>
        <begin position="328"/>
        <end position="347"/>
    </location>
</feature>
<keyword evidence="1" id="KW-0472">Membrane</keyword>
<dbReference type="OrthoDB" id="9806525at2"/>
<dbReference type="KEGG" id="panc:E2636_00240"/>
<reference evidence="3 4" key="1">
    <citation type="submission" date="2019-03" db="EMBL/GenBank/DDBJ databases">
        <title>Complete genome sequence of Paenisporosarcina antarctica CGMCC 1.6503T.</title>
        <authorList>
            <person name="Rong J.-C."/>
            <person name="Chi N.-Y."/>
            <person name="Zhang Q.-F."/>
        </authorList>
    </citation>
    <scope>NUCLEOTIDE SEQUENCE [LARGE SCALE GENOMIC DNA]</scope>
    <source>
        <strain evidence="3 4">CGMCC 1.6503</strain>
    </source>
</reference>
<organism evidence="3 4">
    <name type="scientific">Paenisporosarcina antarctica</name>
    <dbReference type="NCBI Taxonomy" id="417367"/>
    <lineage>
        <taxon>Bacteria</taxon>
        <taxon>Bacillati</taxon>
        <taxon>Bacillota</taxon>
        <taxon>Bacilli</taxon>
        <taxon>Bacillales</taxon>
        <taxon>Caryophanaceae</taxon>
        <taxon>Paenisporosarcina</taxon>
    </lineage>
</organism>
<keyword evidence="1" id="KW-1133">Transmembrane helix</keyword>
<evidence type="ECO:0000313" key="3">
    <source>
        <dbReference type="EMBL" id="QBP39679.1"/>
    </source>
</evidence>
<accession>A0A4P6ZUN8</accession>
<dbReference type="PANTHER" id="PTHR43646:SF3">
    <property type="entry name" value="SLR1566 PROTEIN"/>
    <property type="match status" value="1"/>
</dbReference>
<dbReference type="PANTHER" id="PTHR43646">
    <property type="entry name" value="GLYCOSYLTRANSFERASE"/>
    <property type="match status" value="1"/>
</dbReference>
<name>A0A4P6ZUN8_9BACL</name>
<feature type="transmembrane region" description="Helical" evidence="1">
    <location>
        <begin position="295"/>
        <end position="316"/>
    </location>
</feature>
<feature type="domain" description="Glycosyltransferase 2-like" evidence="2">
    <location>
        <begin position="39"/>
        <end position="151"/>
    </location>
</feature>
<dbReference type="CDD" id="cd00761">
    <property type="entry name" value="Glyco_tranf_GTA_type"/>
    <property type="match status" value="1"/>
</dbReference>
<dbReference type="InterPro" id="IPR029044">
    <property type="entry name" value="Nucleotide-diphossugar_trans"/>
</dbReference>
<keyword evidence="3" id="KW-0808">Transferase</keyword>
<evidence type="ECO:0000313" key="4">
    <source>
        <dbReference type="Proteomes" id="UP000294292"/>
    </source>
</evidence>
<gene>
    <name evidence="3" type="ORF">E2636_00240</name>
</gene>
<dbReference type="Gene3D" id="3.90.550.10">
    <property type="entry name" value="Spore Coat Polysaccharide Biosynthesis Protein SpsA, Chain A"/>
    <property type="match status" value="1"/>
</dbReference>
<dbReference type="SUPFAM" id="SSF53448">
    <property type="entry name" value="Nucleotide-diphospho-sugar transferases"/>
    <property type="match status" value="1"/>
</dbReference>
<dbReference type="InterPro" id="IPR001173">
    <property type="entry name" value="Glyco_trans_2-like"/>
</dbReference>